<proteinExistence type="predicted"/>
<gene>
    <name evidence="2" type="ORF">ACLA_038200</name>
</gene>
<organism evidence="2 3">
    <name type="scientific">Aspergillus clavatus (strain ATCC 1007 / CBS 513.65 / DSM 816 / NCTC 3887 / NRRL 1 / QM 1276 / 107)</name>
    <dbReference type="NCBI Taxonomy" id="344612"/>
    <lineage>
        <taxon>Eukaryota</taxon>
        <taxon>Fungi</taxon>
        <taxon>Dikarya</taxon>
        <taxon>Ascomycota</taxon>
        <taxon>Pezizomycotina</taxon>
        <taxon>Eurotiomycetes</taxon>
        <taxon>Eurotiomycetidae</taxon>
        <taxon>Eurotiales</taxon>
        <taxon>Aspergillaceae</taxon>
        <taxon>Aspergillus</taxon>
        <taxon>Aspergillus subgen. Fumigati</taxon>
    </lineage>
</organism>
<name>A1CKD5_ASPCL</name>
<dbReference type="RefSeq" id="XP_001271035.1">
    <property type="nucleotide sequence ID" value="XM_001271034.1"/>
</dbReference>
<dbReference type="Proteomes" id="UP000006701">
    <property type="component" value="Unassembled WGS sequence"/>
</dbReference>
<evidence type="ECO:0000313" key="3">
    <source>
        <dbReference type="Proteomes" id="UP000006701"/>
    </source>
</evidence>
<evidence type="ECO:0000313" key="2">
    <source>
        <dbReference type="EMBL" id="EAW09609.1"/>
    </source>
</evidence>
<dbReference type="GeneID" id="4702731"/>
<keyword evidence="1" id="KW-0812">Transmembrane</keyword>
<keyword evidence="1" id="KW-0472">Membrane</keyword>
<dbReference type="VEuPathDB" id="FungiDB:ACLA_038200"/>
<accession>A1CKD5</accession>
<protein>
    <submittedName>
        <fullName evidence="2">Uncharacterized protein</fullName>
    </submittedName>
</protein>
<reference evidence="2 3" key="1">
    <citation type="journal article" date="2008" name="PLoS Genet.">
        <title>Genomic islands in the pathogenic filamentous fungus Aspergillus fumigatus.</title>
        <authorList>
            <person name="Fedorova N.D."/>
            <person name="Khaldi N."/>
            <person name="Joardar V.S."/>
            <person name="Maiti R."/>
            <person name="Amedeo P."/>
            <person name="Anderson M.J."/>
            <person name="Crabtree J."/>
            <person name="Silva J.C."/>
            <person name="Badger J.H."/>
            <person name="Albarraq A."/>
            <person name="Angiuoli S."/>
            <person name="Bussey H."/>
            <person name="Bowyer P."/>
            <person name="Cotty P.J."/>
            <person name="Dyer P.S."/>
            <person name="Egan A."/>
            <person name="Galens K."/>
            <person name="Fraser-Liggett C.M."/>
            <person name="Haas B.J."/>
            <person name="Inman J.M."/>
            <person name="Kent R."/>
            <person name="Lemieux S."/>
            <person name="Malavazi I."/>
            <person name="Orvis J."/>
            <person name="Roemer T."/>
            <person name="Ronning C.M."/>
            <person name="Sundaram J.P."/>
            <person name="Sutton G."/>
            <person name="Turner G."/>
            <person name="Venter J.C."/>
            <person name="White O.R."/>
            <person name="Whitty B.R."/>
            <person name="Youngman P."/>
            <person name="Wolfe K.H."/>
            <person name="Goldman G.H."/>
            <person name="Wortman J.R."/>
            <person name="Jiang B."/>
            <person name="Denning D.W."/>
            <person name="Nierman W.C."/>
        </authorList>
    </citation>
    <scope>NUCLEOTIDE SEQUENCE [LARGE SCALE GENOMIC DNA]</scope>
    <source>
        <strain evidence="3">ATCC 1007 / CBS 513.65 / DSM 816 / NCTC 3887 / NRRL 1</strain>
    </source>
</reference>
<feature type="transmembrane region" description="Helical" evidence="1">
    <location>
        <begin position="6"/>
        <end position="22"/>
    </location>
</feature>
<evidence type="ECO:0000256" key="1">
    <source>
        <dbReference type="SAM" id="Phobius"/>
    </source>
</evidence>
<keyword evidence="1" id="KW-1133">Transmembrane helix</keyword>
<sequence>MLKRVVLIAIVEIIIGTILLASRRSYPSFSYKNSLIELGIDF</sequence>
<dbReference type="HOGENOM" id="CLU_3260412_0_0_1"/>
<dbReference type="AlphaFoldDB" id="A1CKD5"/>
<keyword evidence="3" id="KW-1185">Reference proteome</keyword>
<dbReference type="EMBL" id="DS027056">
    <property type="protein sequence ID" value="EAW09609.1"/>
    <property type="molecule type" value="Genomic_DNA"/>
</dbReference>
<dbReference type="KEGG" id="act:ACLA_038200"/>